<keyword evidence="2" id="KW-1185">Reference proteome</keyword>
<reference evidence="1 2" key="1">
    <citation type="submission" date="2019-09" db="EMBL/GenBank/DDBJ databases">
        <authorList>
            <person name="Ou C."/>
        </authorList>
    </citation>
    <scope>NUCLEOTIDE SEQUENCE [LARGE SCALE GENOMIC DNA]</scope>
    <source>
        <strain evidence="1">S2</strain>
        <tissue evidence="1">Leaf</tissue>
    </source>
</reference>
<dbReference type="AlphaFoldDB" id="A0A5N5II16"/>
<dbReference type="Proteomes" id="UP000327157">
    <property type="component" value="Unassembled WGS sequence"/>
</dbReference>
<proteinExistence type="predicted"/>
<comment type="caution">
    <text evidence="1">The sequence shown here is derived from an EMBL/GenBank/DDBJ whole genome shotgun (WGS) entry which is preliminary data.</text>
</comment>
<evidence type="ECO:0000313" key="2">
    <source>
        <dbReference type="Proteomes" id="UP000327157"/>
    </source>
</evidence>
<evidence type="ECO:0000313" key="1">
    <source>
        <dbReference type="EMBL" id="KAB2634894.1"/>
    </source>
</evidence>
<name>A0A5N5II16_9ROSA</name>
<sequence length="144" mass="16145">MRLLVQTLEFSFSKPSTTLTSATDDDYNYNDGGCDSKRSFDFSSFKADTLSTRIFEYDWCGNLLGLLTQPCLVALPLVFRQTVALQGDLVQNPTDILMIYTRNHLLQVSMNWPSFHMQSLVGLKSIVSKLRDHNLITSSAATAI</sequence>
<accession>A0A5N5II16</accession>
<organism evidence="1 2">
    <name type="scientific">Pyrus ussuriensis x Pyrus communis</name>
    <dbReference type="NCBI Taxonomy" id="2448454"/>
    <lineage>
        <taxon>Eukaryota</taxon>
        <taxon>Viridiplantae</taxon>
        <taxon>Streptophyta</taxon>
        <taxon>Embryophyta</taxon>
        <taxon>Tracheophyta</taxon>
        <taxon>Spermatophyta</taxon>
        <taxon>Magnoliopsida</taxon>
        <taxon>eudicotyledons</taxon>
        <taxon>Gunneridae</taxon>
        <taxon>Pentapetalae</taxon>
        <taxon>rosids</taxon>
        <taxon>fabids</taxon>
        <taxon>Rosales</taxon>
        <taxon>Rosaceae</taxon>
        <taxon>Amygdaloideae</taxon>
        <taxon>Maleae</taxon>
        <taxon>Pyrus</taxon>
    </lineage>
</organism>
<gene>
    <name evidence="1" type="ORF">D8674_043100</name>
</gene>
<reference evidence="1 2" key="2">
    <citation type="submission" date="2019-11" db="EMBL/GenBank/DDBJ databases">
        <title>A de novo genome assembly of a pear dwarfing rootstock.</title>
        <authorList>
            <person name="Wang F."/>
            <person name="Wang J."/>
            <person name="Li S."/>
            <person name="Zhang Y."/>
            <person name="Fang M."/>
            <person name="Ma L."/>
            <person name="Zhao Y."/>
            <person name="Jiang S."/>
        </authorList>
    </citation>
    <scope>NUCLEOTIDE SEQUENCE [LARGE SCALE GENOMIC DNA]</scope>
    <source>
        <strain evidence="1">S2</strain>
        <tissue evidence="1">Leaf</tissue>
    </source>
</reference>
<dbReference type="EMBL" id="SMOL01000019">
    <property type="protein sequence ID" value="KAB2634894.1"/>
    <property type="molecule type" value="Genomic_DNA"/>
</dbReference>
<protein>
    <submittedName>
        <fullName evidence="1">Uncharacterized protein</fullName>
    </submittedName>
</protein>